<organism evidence="4">
    <name type="scientific">Tetraodon nigroviridis</name>
    <name type="common">Spotted green pufferfish</name>
    <name type="synonym">Chelonodon nigroviridis</name>
    <dbReference type="NCBI Taxonomy" id="99883"/>
    <lineage>
        <taxon>Eukaryota</taxon>
        <taxon>Metazoa</taxon>
        <taxon>Chordata</taxon>
        <taxon>Craniata</taxon>
        <taxon>Vertebrata</taxon>
        <taxon>Euteleostomi</taxon>
        <taxon>Actinopterygii</taxon>
        <taxon>Neopterygii</taxon>
        <taxon>Teleostei</taxon>
        <taxon>Neoteleostei</taxon>
        <taxon>Acanthomorphata</taxon>
        <taxon>Eupercaria</taxon>
        <taxon>Tetraodontiformes</taxon>
        <taxon>Tetradontoidea</taxon>
        <taxon>Tetraodontidae</taxon>
        <taxon>Tetraodon</taxon>
    </lineage>
</organism>
<feature type="region of interest" description="Disordered" evidence="3">
    <location>
        <begin position="333"/>
        <end position="388"/>
    </location>
</feature>
<reference evidence="4" key="1">
    <citation type="journal article" date="2004" name="Nature">
        <title>Genome duplication in the teleost fish Tetraodon nigroviridis reveals the early vertebrate proto-karyotype.</title>
        <authorList>
            <person name="Jaillon O."/>
            <person name="Aury J.-M."/>
            <person name="Brunet F."/>
            <person name="Petit J.-L."/>
            <person name="Stange-Thomann N."/>
            <person name="Mauceli E."/>
            <person name="Bouneau L."/>
            <person name="Fischer C."/>
            <person name="Ozouf-Costaz C."/>
            <person name="Bernot A."/>
            <person name="Nicaud S."/>
            <person name="Jaffe D."/>
            <person name="Fisher S."/>
            <person name="Lutfalla G."/>
            <person name="Dossat C."/>
            <person name="Segurens B."/>
            <person name="Dasilva C."/>
            <person name="Salanoubat M."/>
            <person name="Levy M."/>
            <person name="Boudet N."/>
            <person name="Castellano S."/>
            <person name="Anthouard V."/>
            <person name="Jubin C."/>
            <person name="Castelli V."/>
            <person name="Katinka M."/>
            <person name="Vacherie B."/>
            <person name="Biemont C."/>
            <person name="Skalli Z."/>
            <person name="Cattolico L."/>
            <person name="Poulain J."/>
            <person name="De Berardinis V."/>
            <person name="Cruaud C."/>
            <person name="Duprat S."/>
            <person name="Brottier P."/>
            <person name="Coutanceau J.-P."/>
            <person name="Gouzy J."/>
            <person name="Parra G."/>
            <person name="Lardier G."/>
            <person name="Chapple C."/>
            <person name="McKernan K.J."/>
            <person name="McEwan P."/>
            <person name="Bosak S."/>
            <person name="Kellis M."/>
            <person name="Volff J.-N."/>
            <person name="Guigo R."/>
            <person name="Zody M.C."/>
            <person name="Mesirov J."/>
            <person name="Lindblad-Toh K."/>
            <person name="Birren B."/>
            <person name="Nusbaum C."/>
            <person name="Kahn D."/>
            <person name="Robinson-Rechavi M."/>
            <person name="Laudet V."/>
            <person name="Schachter V."/>
            <person name="Quetier F."/>
            <person name="Saurin W."/>
            <person name="Scarpelli C."/>
            <person name="Wincker P."/>
            <person name="Lander E.S."/>
            <person name="Weissenbach J."/>
            <person name="Roest Crollius H."/>
        </authorList>
    </citation>
    <scope>NUCLEOTIDE SEQUENCE [LARGE SCALE GENOMIC DNA]</scope>
</reference>
<comment type="caution">
    <text evidence="4">The sequence shown here is derived from an EMBL/GenBank/DDBJ whole genome shotgun (WGS) entry which is preliminary data.</text>
</comment>
<dbReference type="GO" id="GO:0005975">
    <property type="term" value="P:carbohydrate metabolic process"/>
    <property type="evidence" value="ECO:0007669"/>
    <property type="project" value="InterPro"/>
</dbReference>
<dbReference type="EMBL" id="CAAE01003269">
    <property type="protein sequence ID" value="CAF87791.1"/>
    <property type="molecule type" value="Genomic_DNA"/>
</dbReference>
<dbReference type="PANTHER" id="PTHR10353:SF336">
    <property type="entry name" value="LACTASE-LIKE PROTEIN"/>
    <property type="match status" value="1"/>
</dbReference>
<dbReference type="SUPFAM" id="SSF51445">
    <property type="entry name" value="(Trans)glycosidases"/>
    <property type="match status" value="1"/>
</dbReference>
<dbReference type="InterPro" id="IPR017853">
    <property type="entry name" value="GH"/>
</dbReference>
<name>Q4TH41_TETNG</name>
<evidence type="ECO:0000256" key="2">
    <source>
        <dbReference type="RuleBase" id="RU003690"/>
    </source>
</evidence>
<feature type="non-terminal residue" evidence="4">
    <location>
        <position position="388"/>
    </location>
</feature>
<dbReference type="Pfam" id="PF00232">
    <property type="entry name" value="Glyco_hydro_1"/>
    <property type="match status" value="2"/>
</dbReference>
<dbReference type="PRINTS" id="PR00131">
    <property type="entry name" value="GLHYDRLASE1"/>
</dbReference>
<dbReference type="OrthoDB" id="65569at2759"/>
<dbReference type="AlphaFoldDB" id="Q4TH41"/>
<sequence length="388" mass="44702">WGLCQQVQAAVSSVDADGRSDLRSAAGETRRLAEHQHGGHFHDFADLCFQRFGSRVKHWITFNNPWAHAKVWHTYDQQWRGKQKGLVGISLTADWGEPVDLTNQRDIEAAERYIQFYLGWFATPLFTGDYPQVMKDYIGRKSGQQGLGASRLPVFSPQERSHLRGTCDFLGLGHFTTRYISQKNYPSGLGDSYFADRDLAELVDPQWPDPGSGWLYSVPWGFRRLLTFVKTQYGNPMIYVTENGVSEKMLCMDLCDGWRMKYFKEYTNEMLKAIRDGANVRGYTAWSLLDNFEWDRGFSERFGLYYVDFRNRNKPRYPKASVQFYKRLISSNGFPNQREVRPPPAPTVPKDASNRLSPVHRWTLGNGKPWRRARPAISSWPQVSTGGR</sequence>
<evidence type="ECO:0000256" key="3">
    <source>
        <dbReference type="SAM" id="MobiDB-lite"/>
    </source>
</evidence>
<dbReference type="GO" id="GO:0004553">
    <property type="term" value="F:hydrolase activity, hydrolyzing O-glycosyl compounds"/>
    <property type="evidence" value="ECO:0007669"/>
    <property type="project" value="InterPro"/>
</dbReference>
<evidence type="ECO:0000256" key="1">
    <source>
        <dbReference type="PROSITE-ProRule" id="PRU10055"/>
    </source>
</evidence>
<feature type="compositionally biased region" description="Polar residues" evidence="3">
    <location>
        <begin position="379"/>
        <end position="388"/>
    </location>
</feature>
<feature type="active site" description="Nucleophile" evidence="1">
    <location>
        <position position="242"/>
    </location>
</feature>
<dbReference type="PANTHER" id="PTHR10353">
    <property type="entry name" value="GLYCOSYL HYDROLASE"/>
    <property type="match status" value="1"/>
</dbReference>
<dbReference type="FunFam" id="3.20.20.80:FF:000292">
    <property type="entry name" value="Lactase-like a"/>
    <property type="match status" value="1"/>
</dbReference>
<accession>Q4TH41</accession>
<comment type="similarity">
    <text evidence="2">Belongs to the glycosyl hydrolase 1 family.</text>
</comment>
<dbReference type="InterPro" id="IPR001360">
    <property type="entry name" value="Glyco_hydro_1"/>
</dbReference>
<reference evidence="4" key="2">
    <citation type="submission" date="2004-02" db="EMBL/GenBank/DDBJ databases">
        <authorList>
            <consortium name="Genoscope"/>
            <consortium name="Whitehead Institute Centre for Genome Research"/>
        </authorList>
    </citation>
    <scope>NUCLEOTIDE SEQUENCE</scope>
</reference>
<protein>
    <submittedName>
        <fullName evidence="4">(spotted green pufferfish) hypothetical protein</fullName>
    </submittedName>
</protein>
<proteinExistence type="inferred from homology"/>
<dbReference type="InterPro" id="IPR018120">
    <property type="entry name" value="Glyco_hydro_1_AS"/>
</dbReference>
<evidence type="ECO:0000313" key="4">
    <source>
        <dbReference type="EMBL" id="CAF87791.1"/>
    </source>
</evidence>
<dbReference type="PROSITE" id="PS00572">
    <property type="entry name" value="GLYCOSYL_HYDROL_F1_1"/>
    <property type="match status" value="1"/>
</dbReference>
<dbReference type="Gene3D" id="3.20.20.80">
    <property type="entry name" value="Glycosidases"/>
    <property type="match status" value="2"/>
</dbReference>
<gene>
    <name evidence="4" type="ORF">GSTENG00000778001</name>
</gene>
<dbReference type="KEGG" id="tng:GSTEN00000778G001"/>